<keyword evidence="5" id="KW-0378">Hydrolase</keyword>
<dbReference type="OrthoDB" id="9787621at2"/>
<keyword evidence="6" id="KW-1185">Reference proteome</keyword>
<proteinExistence type="inferred from homology"/>
<dbReference type="SUPFAM" id="SSF82171">
    <property type="entry name" value="DPP6 N-terminal domain-like"/>
    <property type="match status" value="2"/>
</dbReference>
<dbReference type="RefSeq" id="WP_142933168.1">
    <property type="nucleotide sequence ID" value="NZ_ML660168.1"/>
</dbReference>
<evidence type="ECO:0000313" key="6">
    <source>
        <dbReference type="Proteomes" id="UP000315439"/>
    </source>
</evidence>
<feature type="signal peptide" evidence="3">
    <location>
        <begin position="1"/>
        <end position="24"/>
    </location>
</feature>
<dbReference type="InterPro" id="IPR011659">
    <property type="entry name" value="WD40"/>
</dbReference>
<sequence length="1117" mass="124095">MKLITTCISAAITGFLLNTSAIYAEEVKKTEKPVVSTSENKDKKDKEEKWDVNNPPGEEKTIKIKTNQSTWSNVDISPDGKTVVFDMLGDIYAIPAKGGKARAITEGMAWNMQPRFSPDGKQIAFISDRDGGDNLWIMDADGTNVKQISKEKRNLVHTPNWSPDGNYIATKRGFVSARSIAAGEIWLYHKSGGSGYQLKKRIGGDKAQKNIAEPAFSPDGRYVYFSMDSTAGTVWQYNKNPTTQIFTIRRLDRETGEEITLVSGSGGAIAPTPSSDGKYLAYVRRVDTKTVLFVKDLKTGIDKPVYAQLDRDLQETNGSHGNTTQFDWTPDNQSIVLWAGGKIRKVNVESRKVAEIPFEVEVEKKITPAVRFAVDVAPDEFDVKMIRWAQMSPKGDKIAYQALGKIYIRDVKSGKRKRLTKQKDDFEFYPIFSRDGKKIAYVTWNDKKLGSVKVVSSRGGRGKTITSEPGHYIEPAFSNDGKNVVFRRFTGGYLTSPEYSMEPGLYIADVKGNEMRRVHDSGVNPHFSADGKRIFYSSFGWGAKGKLMSIDLDGKEEREHLNGMDITEFRVSPDGNWVAFAQQFNAYIAPFVLTGKSETITSKSKSMPVKQVSKRSGEFLHWSADSKQLNWALGATLYSRELKDAFAHFAGSPEKLPEPVTEGINLSFKTKADKPKGMIALVGADIVTMRDAGSQQEVIKNGVVLVDSNRIKAVGSKDQVSIPKSAEVIDVTGKTITPGMIDVHAHGGQASNEITPQQNWMSYSSLAFGVTTVHDPSNDTTEIFSASEMQRSGITVGPRIYSTGTILYGAKAPGYTANIDSLEDAKFHVQRLKDVGAISVKSYNQPRRDQKQQVIAAGKELGIMVVPEGGAKFYHNMTMIVDGHTGIEHALPIANIYDDVKQLWSQTDVGYSPTFGVAYGGLSGETYWYDRTNVWKNDQLMRYSPRYFVEPKSIRRTTAPDSHYNHFNVAKSAKALNNQGVPVVIGAHGQREGLAAHWEIWMMNQGGFTPWEALRGATIDGAKYLGMDKDIGSIEVGKLADMIIIDGDVLNNIRESEKVAYTMINGRLFDTKTMNEIGRKNGHKRKPFFFETLQLQSLPEATAKALEMKQEMHHWRH</sequence>
<dbReference type="Gene3D" id="3.40.50.10910">
    <property type="entry name" value="Amidohydrolase"/>
    <property type="match status" value="1"/>
</dbReference>
<evidence type="ECO:0000256" key="3">
    <source>
        <dbReference type="SAM" id="SignalP"/>
    </source>
</evidence>
<keyword evidence="3" id="KW-0732">Signal</keyword>
<dbReference type="Gene3D" id="2.30.40.10">
    <property type="entry name" value="Urease, subunit C, domain 1"/>
    <property type="match status" value="1"/>
</dbReference>
<dbReference type="Gene3D" id="1.20.58.520">
    <property type="entry name" value="Amidohydrolase"/>
    <property type="match status" value="1"/>
</dbReference>
<dbReference type="InterPro" id="IPR006680">
    <property type="entry name" value="Amidohydro-rel"/>
</dbReference>
<feature type="chain" id="PRO_5021808091" evidence="3">
    <location>
        <begin position="25"/>
        <end position="1117"/>
    </location>
</feature>
<dbReference type="Gene3D" id="2.120.10.30">
    <property type="entry name" value="TolB, C-terminal domain"/>
    <property type="match status" value="2"/>
</dbReference>
<organism evidence="5 6">
    <name type="scientific">Aliikangiella coralliicola</name>
    <dbReference type="NCBI Taxonomy" id="2592383"/>
    <lineage>
        <taxon>Bacteria</taxon>
        <taxon>Pseudomonadati</taxon>
        <taxon>Pseudomonadota</taxon>
        <taxon>Gammaproteobacteria</taxon>
        <taxon>Oceanospirillales</taxon>
        <taxon>Pleioneaceae</taxon>
        <taxon>Aliikangiella</taxon>
    </lineage>
</organism>
<feature type="domain" description="Amidohydrolase-related" evidence="4">
    <location>
        <begin position="968"/>
        <end position="1068"/>
    </location>
</feature>
<feature type="compositionally biased region" description="Basic and acidic residues" evidence="2">
    <location>
        <begin position="39"/>
        <end position="59"/>
    </location>
</feature>
<gene>
    <name evidence="5" type="ORF">FLL46_20215</name>
</gene>
<feature type="region of interest" description="Disordered" evidence="2">
    <location>
        <begin position="29"/>
        <end position="59"/>
    </location>
</feature>
<accession>A0A545U7Q4</accession>
<dbReference type="Gene3D" id="3.30.110.90">
    <property type="entry name" value="Amidohydrolase"/>
    <property type="match status" value="1"/>
</dbReference>
<comment type="caution">
    <text evidence="5">The sequence shown here is derived from an EMBL/GenBank/DDBJ whole genome shotgun (WGS) entry which is preliminary data.</text>
</comment>
<name>A0A545U7Q4_9GAMM</name>
<dbReference type="Pfam" id="PF01979">
    <property type="entry name" value="Amidohydro_1"/>
    <property type="match status" value="1"/>
</dbReference>
<dbReference type="SUPFAM" id="SSF51556">
    <property type="entry name" value="Metallo-dependent hydrolases"/>
    <property type="match status" value="1"/>
</dbReference>
<dbReference type="AlphaFoldDB" id="A0A545U7Q4"/>
<evidence type="ECO:0000256" key="1">
    <source>
        <dbReference type="ARBA" id="ARBA00009820"/>
    </source>
</evidence>
<evidence type="ECO:0000313" key="5">
    <source>
        <dbReference type="EMBL" id="TQV85491.1"/>
    </source>
</evidence>
<dbReference type="Pfam" id="PF07676">
    <property type="entry name" value="PD40"/>
    <property type="match status" value="5"/>
</dbReference>
<comment type="similarity">
    <text evidence="1">Belongs to the TolB family.</text>
</comment>
<dbReference type="SUPFAM" id="SSF51338">
    <property type="entry name" value="Composite domain of metallo-dependent hydrolases"/>
    <property type="match status" value="1"/>
</dbReference>
<dbReference type="Proteomes" id="UP000315439">
    <property type="component" value="Unassembled WGS sequence"/>
</dbReference>
<dbReference type="InterPro" id="IPR011059">
    <property type="entry name" value="Metal-dep_hydrolase_composite"/>
</dbReference>
<dbReference type="GO" id="GO:0016810">
    <property type="term" value="F:hydrolase activity, acting on carbon-nitrogen (but not peptide) bonds"/>
    <property type="evidence" value="ECO:0007669"/>
    <property type="project" value="InterPro"/>
</dbReference>
<dbReference type="PANTHER" id="PTHR36842">
    <property type="entry name" value="PROTEIN TOLB HOMOLOG"/>
    <property type="match status" value="1"/>
</dbReference>
<dbReference type="InterPro" id="IPR011042">
    <property type="entry name" value="6-blade_b-propeller_TolB-like"/>
</dbReference>
<reference evidence="5 6" key="1">
    <citation type="submission" date="2019-07" db="EMBL/GenBank/DDBJ databases">
        <title>Draft genome for Aliikangiella sp. M105.</title>
        <authorList>
            <person name="Wang G."/>
        </authorList>
    </citation>
    <scope>NUCLEOTIDE SEQUENCE [LARGE SCALE GENOMIC DNA]</scope>
    <source>
        <strain evidence="5 6">M105</strain>
    </source>
</reference>
<dbReference type="PANTHER" id="PTHR36842:SF1">
    <property type="entry name" value="PROTEIN TOLB"/>
    <property type="match status" value="1"/>
</dbReference>
<evidence type="ECO:0000259" key="4">
    <source>
        <dbReference type="Pfam" id="PF01979"/>
    </source>
</evidence>
<dbReference type="EMBL" id="VIKS01000012">
    <property type="protein sequence ID" value="TQV85491.1"/>
    <property type="molecule type" value="Genomic_DNA"/>
</dbReference>
<protein>
    <submittedName>
        <fullName evidence="5">Amidohydrolase family protein</fullName>
    </submittedName>
</protein>
<evidence type="ECO:0000256" key="2">
    <source>
        <dbReference type="SAM" id="MobiDB-lite"/>
    </source>
</evidence>
<dbReference type="InterPro" id="IPR032466">
    <property type="entry name" value="Metal_Hydrolase"/>
</dbReference>